<keyword evidence="3" id="KW-1185">Reference proteome</keyword>
<gene>
    <name evidence="2" type="ORF">SAMN04489866_10812</name>
</gene>
<dbReference type="RefSeq" id="WP_091791972.1">
    <property type="nucleotide sequence ID" value="NZ_FNAF01000008.1"/>
</dbReference>
<dbReference type="STRING" id="2741.SAMN04489866_10812"/>
<name>A0A1G6XWC0_PEPNI</name>
<dbReference type="SUPFAM" id="SSF52266">
    <property type="entry name" value="SGNH hydrolase"/>
    <property type="match status" value="1"/>
</dbReference>
<evidence type="ECO:0000313" key="2">
    <source>
        <dbReference type="EMBL" id="SDD82469.1"/>
    </source>
</evidence>
<protein>
    <submittedName>
        <fullName evidence="2">Lysophospholipase L1</fullName>
    </submittedName>
</protein>
<reference evidence="2 3" key="1">
    <citation type="submission" date="2016-10" db="EMBL/GenBank/DDBJ databases">
        <authorList>
            <person name="de Groot N.N."/>
        </authorList>
    </citation>
    <scope>NUCLEOTIDE SEQUENCE [LARGE SCALE GENOMIC DNA]</scope>
    <source>
        <strain evidence="2 3">DSM 20475</strain>
    </source>
</reference>
<dbReference type="Pfam" id="PF13472">
    <property type="entry name" value="Lipase_GDSL_2"/>
    <property type="match status" value="1"/>
</dbReference>
<dbReference type="InterPro" id="IPR013830">
    <property type="entry name" value="SGNH_hydro"/>
</dbReference>
<dbReference type="InterPro" id="IPR036514">
    <property type="entry name" value="SGNH_hydro_sf"/>
</dbReference>
<evidence type="ECO:0000259" key="1">
    <source>
        <dbReference type="Pfam" id="PF13472"/>
    </source>
</evidence>
<proteinExistence type="predicted"/>
<dbReference type="EMBL" id="FNAF01000008">
    <property type="protein sequence ID" value="SDD82469.1"/>
    <property type="molecule type" value="Genomic_DNA"/>
</dbReference>
<dbReference type="AlphaFoldDB" id="A0A1G6XWC0"/>
<evidence type="ECO:0000313" key="3">
    <source>
        <dbReference type="Proteomes" id="UP000198995"/>
    </source>
</evidence>
<dbReference type="Gene3D" id="3.40.50.1110">
    <property type="entry name" value="SGNH hydrolase"/>
    <property type="match status" value="1"/>
</dbReference>
<sequence>MTLLIVGDSNTFGYRPGGGRYLPGDRWTDQVKQALPAERVRVEGQNGRVFFGRLCGLQGLADGSSVLRRTYAALQPETVLVQLGTNDLLYGVGVTVLADAMAAFLAPLAEQTRVIVLLPHAVDPLAGDLAFGPPWMVHACRALADQLRAREDLARVRWVEVSDTGIDPFDGLHLSLDGHRETARKVLEAMDVHG</sequence>
<feature type="domain" description="SGNH hydrolase-type esterase" evidence="1">
    <location>
        <begin position="6"/>
        <end position="180"/>
    </location>
</feature>
<accession>A0A1G6XWC0</accession>
<organism evidence="2 3">
    <name type="scientific">Peptococcus niger</name>
    <dbReference type="NCBI Taxonomy" id="2741"/>
    <lineage>
        <taxon>Bacteria</taxon>
        <taxon>Bacillati</taxon>
        <taxon>Bacillota</taxon>
        <taxon>Clostridia</taxon>
        <taxon>Eubacteriales</taxon>
        <taxon>Peptococcaceae</taxon>
        <taxon>Peptococcus</taxon>
    </lineage>
</organism>
<dbReference type="OrthoDB" id="164654at2"/>
<dbReference type="Proteomes" id="UP000198995">
    <property type="component" value="Unassembled WGS sequence"/>
</dbReference>